<dbReference type="Proteomes" id="UP000257004">
    <property type="component" value="Unassembled WGS sequence"/>
</dbReference>
<dbReference type="EMBL" id="QRDQ01000010">
    <property type="protein sequence ID" value="RED22492.1"/>
    <property type="molecule type" value="Genomic_DNA"/>
</dbReference>
<reference evidence="1 2" key="1">
    <citation type="submission" date="2018-07" db="EMBL/GenBank/DDBJ databases">
        <title>Genomic Encyclopedia of Archaeal and Bacterial Type Strains, Phase II (KMG-II): from individual species to whole genera.</title>
        <authorList>
            <person name="Goeker M."/>
        </authorList>
    </citation>
    <scope>NUCLEOTIDE SEQUENCE [LARGE SCALE GENOMIC DNA]</scope>
    <source>
        <strain evidence="1 2">DSM 25795</strain>
    </source>
</reference>
<accession>A0A3D9FQ27</accession>
<evidence type="ECO:0000313" key="1">
    <source>
        <dbReference type="EMBL" id="RED22492.1"/>
    </source>
</evidence>
<proteinExistence type="predicted"/>
<sequence length="49" mass="5966">MDYKINITSFFKFTFNLIYKYVSQNTLFIRYFTILPYDKDKINDAIKGI</sequence>
<gene>
    <name evidence="1" type="ORF">BD847_3121</name>
</gene>
<keyword evidence="2" id="KW-1185">Reference proteome</keyword>
<name>A0A3D9FQ27_9FLAO</name>
<evidence type="ECO:0000313" key="2">
    <source>
        <dbReference type="Proteomes" id="UP000257004"/>
    </source>
</evidence>
<comment type="caution">
    <text evidence="1">The sequence shown here is derived from an EMBL/GenBank/DDBJ whole genome shotgun (WGS) entry which is preliminary data.</text>
</comment>
<protein>
    <submittedName>
        <fullName evidence="1">Uncharacterized protein</fullName>
    </submittedName>
</protein>
<organism evidence="1 2">
    <name type="scientific">Flavobacterium cutihirudinis</name>
    <dbReference type="NCBI Taxonomy" id="1265740"/>
    <lineage>
        <taxon>Bacteria</taxon>
        <taxon>Pseudomonadati</taxon>
        <taxon>Bacteroidota</taxon>
        <taxon>Flavobacteriia</taxon>
        <taxon>Flavobacteriales</taxon>
        <taxon>Flavobacteriaceae</taxon>
        <taxon>Flavobacterium</taxon>
    </lineage>
</organism>
<dbReference type="AlphaFoldDB" id="A0A3D9FQ27"/>